<dbReference type="AlphaFoldDB" id="A0A9X0R4G7"/>
<accession>A0A9X0R4G7</accession>
<sequence length="102" mass="11717">MEALKPESFEGHTTGDTTNNRSAKWPWRLDDERLMDPFYERSPKAGHDIARIHKGMLPIQARFPRLLPYANVDDMGNAAKNWPQIRFVSHHSVCRFASGPVE</sequence>
<evidence type="ECO:0000256" key="1">
    <source>
        <dbReference type="SAM" id="MobiDB-lite"/>
    </source>
</evidence>
<proteinExistence type="predicted"/>
<evidence type="ECO:0000313" key="3">
    <source>
        <dbReference type="Proteomes" id="UP000600101"/>
    </source>
</evidence>
<name>A0A9X0R4G7_9PROT</name>
<reference evidence="2" key="1">
    <citation type="submission" date="2020-08" db="EMBL/GenBank/DDBJ databases">
        <authorList>
            <person name="Hu Y."/>
            <person name="Nguyen S.V."/>
            <person name="Li F."/>
            <person name="Fanning S."/>
        </authorList>
    </citation>
    <scope>NUCLEOTIDE SEQUENCE</scope>
    <source>
        <strain evidence="2">SYSU D8009</strain>
    </source>
</reference>
<dbReference type="EMBL" id="JACOMF010000048">
    <property type="protein sequence ID" value="MBC4018288.1"/>
    <property type="molecule type" value="Genomic_DNA"/>
</dbReference>
<dbReference type="Proteomes" id="UP000600101">
    <property type="component" value="Unassembled WGS sequence"/>
</dbReference>
<protein>
    <submittedName>
        <fullName evidence="2">Uncharacterized protein</fullName>
    </submittedName>
</protein>
<feature type="region of interest" description="Disordered" evidence="1">
    <location>
        <begin position="1"/>
        <end position="25"/>
    </location>
</feature>
<gene>
    <name evidence="2" type="ORF">H7965_23660</name>
</gene>
<evidence type="ECO:0000313" key="2">
    <source>
        <dbReference type="EMBL" id="MBC4018288.1"/>
    </source>
</evidence>
<organism evidence="2 3">
    <name type="scientific">Siccirubricoccus deserti</name>
    <dbReference type="NCBI Taxonomy" id="2013562"/>
    <lineage>
        <taxon>Bacteria</taxon>
        <taxon>Pseudomonadati</taxon>
        <taxon>Pseudomonadota</taxon>
        <taxon>Alphaproteobacteria</taxon>
        <taxon>Acetobacterales</taxon>
        <taxon>Roseomonadaceae</taxon>
        <taxon>Siccirubricoccus</taxon>
    </lineage>
</organism>
<keyword evidence="3" id="KW-1185">Reference proteome</keyword>
<feature type="compositionally biased region" description="Basic and acidic residues" evidence="1">
    <location>
        <begin position="1"/>
        <end position="10"/>
    </location>
</feature>
<dbReference type="RefSeq" id="WP_186773041.1">
    <property type="nucleotide sequence ID" value="NZ_JACOMF010000048.1"/>
</dbReference>
<comment type="caution">
    <text evidence="2">The sequence shown here is derived from an EMBL/GenBank/DDBJ whole genome shotgun (WGS) entry which is preliminary data.</text>
</comment>